<dbReference type="AlphaFoldDB" id="A0A1M6BHF0"/>
<proteinExistence type="predicted"/>
<dbReference type="Proteomes" id="UP000184050">
    <property type="component" value="Unassembled WGS sequence"/>
</dbReference>
<dbReference type="EMBL" id="FQZE01000002">
    <property type="protein sequence ID" value="SHI48125.1"/>
    <property type="molecule type" value="Genomic_DNA"/>
</dbReference>
<reference evidence="1 2" key="1">
    <citation type="submission" date="2016-11" db="EMBL/GenBank/DDBJ databases">
        <authorList>
            <person name="Jaros S."/>
            <person name="Januszkiewicz K."/>
            <person name="Wedrychowicz H."/>
        </authorList>
    </citation>
    <scope>NUCLEOTIDE SEQUENCE [LARGE SCALE GENOMIC DNA]</scope>
    <source>
        <strain evidence="1 2">DSM 27063</strain>
    </source>
</reference>
<evidence type="ECO:0000313" key="1">
    <source>
        <dbReference type="EMBL" id="SHI48125.1"/>
    </source>
</evidence>
<evidence type="ECO:0000313" key="2">
    <source>
        <dbReference type="Proteomes" id="UP000184050"/>
    </source>
</evidence>
<organism evidence="1 2">
    <name type="scientific">Tangfeifania diversioriginum</name>
    <dbReference type="NCBI Taxonomy" id="1168035"/>
    <lineage>
        <taxon>Bacteria</taxon>
        <taxon>Pseudomonadati</taxon>
        <taxon>Bacteroidota</taxon>
        <taxon>Bacteroidia</taxon>
        <taxon>Marinilabiliales</taxon>
        <taxon>Prolixibacteraceae</taxon>
        <taxon>Tangfeifania</taxon>
    </lineage>
</organism>
<keyword evidence="2" id="KW-1185">Reference proteome</keyword>
<name>A0A1M6BHF0_9BACT</name>
<protein>
    <submittedName>
        <fullName evidence="1">Uncharacterized protein</fullName>
    </submittedName>
</protein>
<gene>
    <name evidence="1" type="ORF">SAMN05444280_102225</name>
</gene>
<sequence>MMIIYYHKVATKNSFDNNHHFQYVNYKEKFKRPIKSWKTFIPVSPNQIDWQS</sequence>
<accession>A0A1M6BHF0</accession>